<dbReference type="Pfam" id="PF12680">
    <property type="entry name" value="SnoaL_2"/>
    <property type="match status" value="1"/>
</dbReference>
<evidence type="ECO:0000313" key="3">
    <source>
        <dbReference type="Proteomes" id="UP000526734"/>
    </source>
</evidence>
<reference evidence="2 3" key="1">
    <citation type="submission" date="2020-08" db="EMBL/GenBank/DDBJ databases">
        <title>Amycolatopsis sp. nov. DR6-1 isolated from Dendrobium heterocarpum.</title>
        <authorList>
            <person name="Tedsree N."/>
            <person name="Kuncharoen N."/>
            <person name="Likhitwitayawuid K."/>
            <person name="Tanasupawat S."/>
        </authorList>
    </citation>
    <scope>NUCLEOTIDE SEQUENCE [LARGE SCALE GENOMIC DNA]</scope>
    <source>
        <strain evidence="2 3">DR6-1</strain>
    </source>
</reference>
<gene>
    <name evidence="2" type="ORF">H4281_21160</name>
</gene>
<dbReference type="InterPro" id="IPR032710">
    <property type="entry name" value="NTF2-like_dom_sf"/>
</dbReference>
<dbReference type="Proteomes" id="UP000526734">
    <property type="component" value="Unassembled WGS sequence"/>
</dbReference>
<dbReference type="AlphaFoldDB" id="A0A7W3VYP2"/>
<accession>A0A7W3VYP2</accession>
<evidence type="ECO:0000259" key="1">
    <source>
        <dbReference type="Pfam" id="PF12680"/>
    </source>
</evidence>
<evidence type="ECO:0000313" key="2">
    <source>
        <dbReference type="EMBL" id="MBB1155663.1"/>
    </source>
</evidence>
<dbReference type="EMBL" id="JACGZW010000007">
    <property type="protein sequence ID" value="MBB1155663.1"/>
    <property type="molecule type" value="Genomic_DNA"/>
</dbReference>
<dbReference type="RefSeq" id="WP_182892684.1">
    <property type="nucleotide sequence ID" value="NZ_JACGZW010000007.1"/>
</dbReference>
<sequence length="125" mass="13522">MDHSAAQEFAAHWAQAWNAHDLDALMTHFADDVTFRSPVAVQVVGGDGVIRGKAALRAYWAEGLRRIPDLRFEVVGVYVGLGALVINYRNQKGGLVNEVLVFDGPLVVEGYGTYLGDDPNPAGAR</sequence>
<name>A0A7W3VYP2_9PSEU</name>
<dbReference type="InterPro" id="IPR037401">
    <property type="entry name" value="SnoaL-like"/>
</dbReference>
<comment type="caution">
    <text evidence="2">The sequence shown here is derived from an EMBL/GenBank/DDBJ whole genome shotgun (WGS) entry which is preliminary data.</text>
</comment>
<organism evidence="2 3">
    <name type="scientific">Amycolatopsis dendrobii</name>
    <dbReference type="NCBI Taxonomy" id="2760662"/>
    <lineage>
        <taxon>Bacteria</taxon>
        <taxon>Bacillati</taxon>
        <taxon>Actinomycetota</taxon>
        <taxon>Actinomycetes</taxon>
        <taxon>Pseudonocardiales</taxon>
        <taxon>Pseudonocardiaceae</taxon>
        <taxon>Amycolatopsis</taxon>
    </lineage>
</organism>
<dbReference type="SUPFAM" id="SSF54427">
    <property type="entry name" value="NTF2-like"/>
    <property type="match status" value="1"/>
</dbReference>
<dbReference type="Gene3D" id="3.10.450.50">
    <property type="match status" value="1"/>
</dbReference>
<keyword evidence="3" id="KW-1185">Reference proteome</keyword>
<protein>
    <submittedName>
        <fullName evidence="2">Nuclear transport factor 2 family protein</fullName>
    </submittedName>
</protein>
<proteinExistence type="predicted"/>
<feature type="domain" description="SnoaL-like" evidence="1">
    <location>
        <begin position="12"/>
        <end position="80"/>
    </location>
</feature>